<feature type="compositionally biased region" description="Gly residues" evidence="6">
    <location>
        <begin position="111"/>
        <end position="122"/>
    </location>
</feature>
<dbReference type="GO" id="GO:0016491">
    <property type="term" value="F:oxidoreductase activity"/>
    <property type="evidence" value="ECO:0007669"/>
    <property type="project" value="UniProtKB-KW"/>
</dbReference>
<dbReference type="Pfam" id="PF03171">
    <property type="entry name" value="2OG-FeII_Oxy"/>
    <property type="match status" value="1"/>
</dbReference>
<evidence type="ECO:0000256" key="1">
    <source>
        <dbReference type="ARBA" id="ARBA00008056"/>
    </source>
</evidence>
<dbReference type="Proteomes" id="UP000734854">
    <property type="component" value="Unassembled WGS sequence"/>
</dbReference>
<keyword evidence="3 5" id="KW-0560">Oxidoreductase</keyword>
<gene>
    <name evidence="8" type="ORF">ZIOFF_039532</name>
</gene>
<sequence>MEVERVQLIASFCASDEGAMPPEFIRSDHEQPCLTTFLGPAPAIPVIDLAAFDGPEVTRAIAEASREWGIFQVVGHGVPEEAMRELQRAGREFFEELPQEEKEKYARKEAGGGAPASGGQEGYGTKLQRELEGKKAWVDFLFHYIAPPSKVNHRIWPVLPGTDYSNGSRARPATAIPVIDLAAFDGPEITRAIAEASREWGIFQVVGHGVPEEVMRELQRAGREFFEELPQEEKEKYARKEAGGGAPASGGQEGYGTKLQRELEGKKAWVDFLFHYIAPPSKVNHRIWPVLPGTDYRKITEEYTKYVVDLVDRMLTELSKGLELEDQALKEAVGADSLNLNLKINYYPPCPRPDVALRVVAHTDMSAMTILVPNDVPGLQILKDDRWINVDYVPNAIIVHIGDQIEILSNGIYKSVLHRSTVSKDKVRMSWPVFCSPPGDSVIGPLQQVVNEDNPPKYKAKMFKEYAYCKINKLPQ</sequence>
<dbReference type="PANTHER" id="PTHR47991">
    <property type="entry name" value="OXOGLUTARATE/IRON-DEPENDENT DIOXYGENASE"/>
    <property type="match status" value="1"/>
</dbReference>
<evidence type="ECO:0000256" key="5">
    <source>
        <dbReference type="RuleBase" id="RU003682"/>
    </source>
</evidence>
<reference evidence="8 9" key="1">
    <citation type="submission" date="2020-08" db="EMBL/GenBank/DDBJ databases">
        <title>Plant Genome Project.</title>
        <authorList>
            <person name="Zhang R.-G."/>
        </authorList>
    </citation>
    <scope>NUCLEOTIDE SEQUENCE [LARGE SCALE GENOMIC DNA]</scope>
    <source>
        <tissue evidence="8">Rhizome</tissue>
    </source>
</reference>
<dbReference type="PRINTS" id="PR00682">
    <property type="entry name" value="IPNSYNTHASE"/>
</dbReference>
<feature type="domain" description="Fe2OG dioxygenase" evidence="7">
    <location>
        <begin position="337"/>
        <end position="437"/>
    </location>
</feature>
<dbReference type="InterPro" id="IPR044861">
    <property type="entry name" value="IPNS-like_FE2OG_OXY"/>
</dbReference>
<dbReference type="Pfam" id="PF14226">
    <property type="entry name" value="DIOX_N"/>
    <property type="match status" value="2"/>
</dbReference>
<accession>A0A8J5G3E8</accession>
<evidence type="ECO:0000256" key="6">
    <source>
        <dbReference type="SAM" id="MobiDB-lite"/>
    </source>
</evidence>
<feature type="compositionally biased region" description="Basic and acidic residues" evidence="6">
    <location>
        <begin position="101"/>
        <end position="110"/>
    </location>
</feature>
<comment type="similarity">
    <text evidence="1 5">Belongs to the iron/ascorbate-dependent oxidoreductase family.</text>
</comment>
<dbReference type="InterPro" id="IPR027443">
    <property type="entry name" value="IPNS-like_sf"/>
</dbReference>
<keyword evidence="9" id="KW-1185">Reference proteome</keyword>
<evidence type="ECO:0000256" key="3">
    <source>
        <dbReference type="ARBA" id="ARBA00023002"/>
    </source>
</evidence>
<protein>
    <recommendedName>
        <fullName evidence="7">Fe2OG dioxygenase domain-containing protein</fullName>
    </recommendedName>
</protein>
<dbReference type="InterPro" id="IPR005123">
    <property type="entry name" value="Oxoglu/Fe-dep_dioxygenase_dom"/>
</dbReference>
<feature type="compositionally biased region" description="Gly residues" evidence="6">
    <location>
        <begin position="243"/>
        <end position="254"/>
    </location>
</feature>
<dbReference type="EMBL" id="JACMSC010000011">
    <property type="protein sequence ID" value="KAG6499740.1"/>
    <property type="molecule type" value="Genomic_DNA"/>
</dbReference>
<evidence type="ECO:0000256" key="4">
    <source>
        <dbReference type="ARBA" id="ARBA00023004"/>
    </source>
</evidence>
<dbReference type="PROSITE" id="PS51471">
    <property type="entry name" value="FE2OG_OXY"/>
    <property type="match status" value="1"/>
</dbReference>
<proteinExistence type="inferred from homology"/>
<dbReference type="SUPFAM" id="SSF51197">
    <property type="entry name" value="Clavaminate synthase-like"/>
    <property type="match status" value="2"/>
</dbReference>
<dbReference type="InterPro" id="IPR026992">
    <property type="entry name" value="DIOX_N"/>
</dbReference>
<organism evidence="8 9">
    <name type="scientific">Zingiber officinale</name>
    <name type="common">Ginger</name>
    <name type="synonym">Amomum zingiber</name>
    <dbReference type="NCBI Taxonomy" id="94328"/>
    <lineage>
        <taxon>Eukaryota</taxon>
        <taxon>Viridiplantae</taxon>
        <taxon>Streptophyta</taxon>
        <taxon>Embryophyta</taxon>
        <taxon>Tracheophyta</taxon>
        <taxon>Spermatophyta</taxon>
        <taxon>Magnoliopsida</taxon>
        <taxon>Liliopsida</taxon>
        <taxon>Zingiberales</taxon>
        <taxon>Zingiberaceae</taxon>
        <taxon>Zingiber</taxon>
    </lineage>
</organism>
<evidence type="ECO:0000259" key="7">
    <source>
        <dbReference type="PROSITE" id="PS51471"/>
    </source>
</evidence>
<evidence type="ECO:0000313" key="9">
    <source>
        <dbReference type="Proteomes" id="UP000734854"/>
    </source>
</evidence>
<comment type="caution">
    <text evidence="8">The sequence shown here is derived from an EMBL/GenBank/DDBJ whole genome shotgun (WGS) entry which is preliminary data.</text>
</comment>
<feature type="region of interest" description="Disordered" evidence="6">
    <location>
        <begin position="101"/>
        <end position="124"/>
    </location>
</feature>
<keyword evidence="2 5" id="KW-0479">Metal-binding</keyword>
<dbReference type="Gene3D" id="2.60.120.330">
    <property type="entry name" value="B-lactam Antibiotic, Isopenicillin N Synthase, Chain"/>
    <property type="match status" value="2"/>
</dbReference>
<evidence type="ECO:0000256" key="2">
    <source>
        <dbReference type="ARBA" id="ARBA00022723"/>
    </source>
</evidence>
<keyword evidence="4 5" id="KW-0408">Iron</keyword>
<dbReference type="GO" id="GO:0046872">
    <property type="term" value="F:metal ion binding"/>
    <property type="evidence" value="ECO:0007669"/>
    <property type="project" value="UniProtKB-KW"/>
</dbReference>
<evidence type="ECO:0000313" key="8">
    <source>
        <dbReference type="EMBL" id="KAG6499740.1"/>
    </source>
</evidence>
<dbReference type="AlphaFoldDB" id="A0A8J5G3E8"/>
<dbReference type="InterPro" id="IPR050295">
    <property type="entry name" value="Plant_2OG-oxidoreductases"/>
</dbReference>
<name>A0A8J5G3E8_ZINOF</name>
<feature type="region of interest" description="Disordered" evidence="6">
    <location>
        <begin position="236"/>
        <end position="255"/>
    </location>
</feature>